<dbReference type="InterPro" id="IPR002110">
    <property type="entry name" value="Ankyrin_rpt"/>
</dbReference>
<sequence>MKTTHLRLSVTALLVTASVGTAYAEPADVWSSNAPTVETTTKAVAASPVVPIATAPAPVAVRPAVATASAPVAAMRSSYNYGSTANAGAALPNAVNAAPTVAVDTSPVPQMSQRDLDERLWLAALAGNLAMINELVSQGANPRIATRYGETAIHAAAARGHTQIIAFLAQRGVNINARTSNGWTALHHAVRFGHANVANYLVQAGANPRVPTSDVGQKTPIDIAMDKNDLRMARILGYQ</sequence>
<reference evidence="5 6" key="1">
    <citation type="submission" date="2017-02" db="EMBL/GenBank/DDBJ databases">
        <authorList>
            <person name="Peterson S.W."/>
        </authorList>
    </citation>
    <scope>NUCLEOTIDE SEQUENCE [LARGE SCALE GENOMIC DNA]</scope>
    <source>
        <strain evidence="5 6">ATCC 49788</strain>
    </source>
</reference>
<dbReference type="PANTHER" id="PTHR24171">
    <property type="entry name" value="ANKYRIN REPEAT DOMAIN-CONTAINING PROTEIN 39-RELATED"/>
    <property type="match status" value="1"/>
</dbReference>
<dbReference type="Gene3D" id="1.25.40.20">
    <property type="entry name" value="Ankyrin repeat-containing domain"/>
    <property type="match status" value="1"/>
</dbReference>
<keyword evidence="6" id="KW-1185">Reference proteome</keyword>
<feature type="chain" id="PRO_5012843410" evidence="4">
    <location>
        <begin position="25"/>
        <end position="239"/>
    </location>
</feature>
<evidence type="ECO:0000256" key="3">
    <source>
        <dbReference type="PROSITE-ProRule" id="PRU00023"/>
    </source>
</evidence>
<protein>
    <submittedName>
        <fullName evidence="5">Ankyrin repeat-containing protein</fullName>
    </submittedName>
</protein>
<keyword evidence="2 3" id="KW-0040">ANK repeat</keyword>
<evidence type="ECO:0000256" key="4">
    <source>
        <dbReference type="SAM" id="SignalP"/>
    </source>
</evidence>
<evidence type="ECO:0000256" key="1">
    <source>
        <dbReference type="ARBA" id="ARBA00022737"/>
    </source>
</evidence>
<dbReference type="AlphaFoldDB" id="A0A1T4VWD3"/>
<accession>A0A1T4VWD3</accession>
<organism evidence="5 6">
    <name type="scientific">Thiothrix eikelboomii</name>
    <dbReference type="NCBI Taxonomy" id="92487"/>
    <lineage>
        <taxon>Bacteria</taxon>
        <taxon>Pseudomonadati</taxon>
        <taxon>Pseudomonadota</taxon>
        <taxon>Gammaproteobacteria</taxon>
        <taxon>Thiotrichales</taxon>
        <taxon>Thiotrichaceae</taxon>
        <taxon>Thiothrix</taxon>
    </lineage>
</organism>
<dbReference type="PROSITE" id="PS50088">
    <property type="entry name" value="ANK_REPEAT"/>
    <property type="match status" value="2"/>
</dbReference>
<feature type="repeat" description="ANK" evidence="3">
    <location>
        <begin position="181"/>
        <end position="213"/>
    </location>
</feature>
<evidence type="ECO:0000256" key="2">
    <source>
        <dbReference type="ARBA" id="ARBA00023043"/>
    </source>
</evidence>
<dbReference type="OrthoDB" id="5657095at2"/>
<feature type="repeat" description="ANK" evidence="3">
    <location>
        <begin position="148"/>
        <end position="180"/>
    </location>
</feature>
<evidence type="ECO:0000313" key="6">
    <source>
        <dbReference type="Proteomes" id="UP000190460"/>
    </source>
</evidence>
<dbReference type="STRING" id="92487.SAMN02745130_00367"/>
<evidence type="ECO:0000313" key="5">
    <source>
        <dbReference type="EMBL" id="SKA68791.1"/>
    </source>
</evidence>
<dbReference type="SMART" id="SM00248">
    <property type="entry name" value="ANK"/>
    <property type="match status" value="3"/>
</dbReference>
<dbReference type="RefSeq" id="WP_159448546.1">
    <property type="nucleotide sequence ID" value="NZ_FUYB01000001.1"/>
</dbReference>
<dbReference type="Pfam" id="PF12796">
    <property type="entry name" value="Ank_2"/>
    <property type="match status" value="1"/>
</dbReference>
<name>A0A1T4VWD3_9GAMM</name>
<keyword evidence="1" id="KW-0677">Repeat</keyword>
<proteinExistence type="predicted"/>
<feature type="signal peptide" evidence="4">
    <location>
        <begin position="1"/>
        <end position="24"/>
    </location>
</feature>
<dbReference type="EMBL" id="FUYB01000001">
    <property type="protein sequence ID" value="SKA68791.1"/>
    <property type="molecule type" value="Genomic_DNA"/>
</dbReference>
<dbReference type="InterPro" id="IPR036770">
    <property type="entry name" value="Ankyrin_rpt-contain_sf"/>
</dbReference>
<dbReference type="Proteomes" id="UP000190460">
    <property type="component" value="Unassembled WGS sequence"/>
</dbReference>
<dbReference type="PROSITE" id="PS50297">
    <property type="entry name" value="ANK_REP_REGION"/>
    <property type="match status" value="2"/>
</dbReference>
<dbReference type="SUPFAM" id="SSF48403">
    <property type="entry name" value="Ankyrin repeat"/>
    <property type="match status" value="1"/>
</dbReference>
<gene>
    <name evidence="5" type="ORF">SAMN02745130_00367</name>
</gene>
<dbReference type="PRINTS" id="PR01415">
    <property type="entry name" value="ANKYRIN"/>
</dbReference>
<keyword evidence="4" id="KW-0732">Signal</keyword>
<dbReference type="PANTHER" id="PTHR24171:SF9">
    <property type="entry name" value="ANKYRIN REPEAT DOMAIN-CONTAINING PROTEIN 39"/>
    <property type="match status" value="1"/>
</dbReference>